<dbReference type="AlphaFoldDB" id="F2D0N6"/>
<name>F2D0N6_HORVV</name>
<accession>F2D0N6</accession>
<evidence type="ECO:0000313" key="2">
    <source>
        <dbReference type="EMBL" id="BAJ88657.1"/>
    </source>
</evidence>
<proteinExistence type="evidence at transcript level"/>
<sequence length="42" mass="4798">MRPSPMPRFSSASVSDCEDPFDYIGSSASRRHSSSKRDLRYM</sequence>
<dbReference type="EMBL" id="AK357443">
    <property type="protein sequence ID" value="BAJ88657.1"/>
    <property type="molecule type" value="mRNA"/>
</dbReference>
<evidence type="ECO:0000256" key="1">
    <source>
        <dbReference type="SAM" id="MobiDB-lite"/>
    </source>
</evidence>
<feature type="region of interest" description="Disordered" evidence="1">
    <location>
        <begin position="23"/>
        <end position="42"/>
    </location>
</feature>
<reference evidence="2" key="1">
    <citation type="journal article" date="2011" name="Plant Physiol.">
        <title>Comprehensive sequence analysis of 24,783 barley full-length cDNAs derived from 12 clone libraries.</title>
        <authorList>
            <person name="Matsumoto T."/>
            <person name="Tanaka T."/>
            <person name="Sakai H."/>
            <person name="Amano N."/>
            <person name="Kanamori H."/>
            <person name="Kurita K."/>
            <person name="Kikuta A."/>
            <person name="Kamiya K."/>
            <person name="Yamamoto M."/>
            <person name="Ikawa H."/>
            <person name="Fujii N."/>
            <person name="Hori K."/>
            <person name="Itoh T."/>
            <person name="Sato K."/>
        </authorList>
    </citation>
    <scope>NUCLEOTIDE SEQUENCE</scope>
    <source>
        <tissue evidence="2">Shoot</tissue>
    </source>
</reference>
<organism evidence="2">
    <name type="scientific">Hordeum vulgare subsp. vulgare</name>
    <name type="common">Domesticated barley</name>
    <dbReference type="NCBI Taxonomy" id="112509"/>
    <lineage>
        <taxon>Eukaryota</taxon>
        <taxon>Viridiplantae</taxon>
        <taxon>Streptophyta</taxon>
        <taxon>Embryophyta</taxon>
        <taxon>Tracheophyta</taxon>
        <taxon>Spermatophyta</taxon>
        <taxon>Magnoliopsida</taxon>
        <taxon>Liliopsida</taxon>
        <taxon>Poales</taxon>
        <taxon>Poaceae</taxon>
        <taxon>BOP clade</taxon>
        <taxon>Pooideae</taxon>
        <taxon>Triticodae</taxon>
        <taxon>Triticeae</taxon>
        <taxon>Hordeinae</taxon>
        <taxon>Hordeum</taxon>
    </lineage>
</organism>
<protein>
    <submittedName>
        <fullName evidence="2">Predicted protein</fullName>
    </submittedName>
</protein>